<dbReference type="InterPro" id="IPR011701">
    <property type="entry name" value="MFS"/>
</dbReference>
<dbReference type="PANTHER" id="PTHR23513">
    <property type="entry name" value="INTEGRAL MEMBRANE EFFLUX PROTEIN-RELATED"/>
    <property type="match status" value="1"/>
</dbReference>
<dbReference type="PRINTS" id="PR01988">
    <property type="entry name" value="EXPORTERBACE"/>
</dbReference>
<dbReference type="Gene3D" id="1.20.1250.20">
    <property type="entry name" value="MFS general substrate transporter like domains"/>
    <property type="match status" value="1"/>
</dbReference>
<feature type="transmembrane region" description="Helical" evidence="6">
    <location>
        <begin position="269"/>
        <end position="288"/>
    </location>
</feature>
<organism evidence="8 9">
    <name type="scientific">Novacetimonas pomaceti</name>
    <dbReference type="NCBI Taxonomy" id="2021998"/>
    <lineage>
        <taxon>Bacteria</taxon>
        <taxon>Pseudomonadati</taxon>
        <taxon>Pseudomonadota</taxon>
        <taxon>Alphaproteobacteria</taxon>
        <taxon>Acetobacterales</taxon>
        <taxon>Acetobacteraceae</taxon>
        <taxon>Novacetimonas</taxon>
    </lineage>
</organism>
<dbReference type="Pfam" id="PF07690">
    <property type="entry name" value="MFS_1"/>
    <property type="match status" value="1"/>
</dbReference>
<feature type="transmembrane region" description="Helical" evidence="6">
    <location>
        <begin position="380"/>
        <end position="404"/>
    </location>
</feature>
<dbReference type="PROSITE" id="PS50850">
    <property type="entry name" value="MFS"/>
    <property type="match status" value="1"/>
</dbReference>
<dbReference type="InterPro" id="IPR036259">
    <property type="entry name" value="MFS_trans_sf"/>
</dbReference>
<evidence type="ECO:0000259" key="7">
    <source>
        <dbReference type="PROSITE" id="PS50850"/>
    </source>
</evidence>
<comment type="subcellular location">
    <subcellularLocation>
        <location evidence="1">Cell membrane</location>
        <topology evidence="1">Multi-pass membrane protein</topology>
    </subcellularLocation>
</comment>
<accession>A0A318QB10</accession>
<dbReference type="InterPro" id="IPR020846">
    <property type="entry name" value="MFS_dom"/>
</dbReference>
<evidence type="ECO:0000256" key="1">
    <source>
        <dbReference type="ARBA" id="ARBA00004651"/>
    </source>
</evidence>
<gene>
    <name evidence="8" type="ORF">CFR71_11575</name>
</gene>
<sequence length="416" mass="43961">MTERTRRTAQAGTGPRMQRDLALYAARTFISVLGSMMVPVALSFALFARGAGAGRVSAVLTAEALPMALFMLVGGVVADRLAPRRIMMAADLLRAGAQGVLATLLIAGNPSFIALLVLAALVGTGTAFDTPGRNRLLTQIVAPDRLAAANSVVMIATSLAVLLGPAVGGVLVAGMGAGWAIALDALSYLISAMLLLCLRPVTRQEAQTRTDADLPLPRALREGWGEFVRRPWVWLMVCLFGLIHMLSWGPTEVLGALVFAHRPGGAPHWGGLLALMGLGALIGGGIALRVRPARPIRAVLLWFLVYPLGPVSIAVSLPYWMQGACFLLGGMQMANVNVIWEGALQRAIPPDRLSRVSAYDAFGSFCLLPLGYAISGPLALMLGVSGTLWLGAGCVWLFTVLLLCRRDMRDAASMAE</sequence>
<protein>
    <recommendedName>
        <fullName evidence="7">Major facilitator superfamily (MFS) profile domain-containing protein</fullName>
    </recommendedName>
</protein>
<dbReference type="SUPFAM" id="SSF103473">
    <property type="entry name" value="MFS general substrate transporter"/>
    <property type="match status" value="1"/>
</dbReference>
<proteinExistence type="predicted"/>
<dbReference type="PANTHER" id="PTHR23513:SF11">
    <property type="entry name" value="STAPHYLOFERRIN A TRANSPORTER"/>
    <property type="match status" value="1"/>
</dbReference>
<dbReference type="GO" id="GO:0005886">
    <property type="term" value="C:plasma membrane"/>
    <property type="evidence" value="ECO:0007669"/>
    <property type="project" value="UniProtKB-SubCell"/>
</dbReference>
<evidence type="ECO:0000256" key="5">
    <source>
        <dbReference type="ARBA" id="ARBA00023136"/>
    </source>
</evidence>
<dbReference type="Proteomes" id="UP000247609">
    <property type="component" value="Unassembled WGS sequence"/>
</dbReference>
<name>A0A318QB10_9PROT</name>
<dbReference type="GO" id="GO:0022857">
    <property type="term" value="F:transmembrane transporter activity"/>
    <property type="evidence" value="ECO:0007669"/>
    <property type="project" value="InterPro"/>
</dbReference>
<dbReference type="CDD" id="cd06173">
    <property type="entry name" value="MFS_MefA_like"/>
    <property type="match status" value="1"/>
</dbReference>
<keyword evidence="2" id="KW-1003">Cell membrane</keyword>
<feature type="transmembrane region" description="Helical" evidence="6">
    <location>
        <begin position="300"/>
        <end position="320"/>
    </location>
</feature>
<keyword evidence="4 6" id="KW-1133">Transmembrane helix</keyword>
<dbReference type="EMBL" id="NOXG01000016">
    <property type="protein sequence ID" value="PYD75014.1"/>
    <property type="molecule type" value="Genomic_DNA"/>
</dbReference>
<reference evidence="8 9" key="1">
    <citation type="submission" date="2017-07" db="EMBL/GenBank/DDBJ databases">
        <title>A draft genome sequence of Komagataeibacter sp. T5K1.</title>
        <authorList>
            <person name="Skraban J."/>
            <person name="Cleenwerck I."/>
            <person name="Vandamme P."/>
            <person name="Trcek J."/>
        </authorList>
    </citation>
    <scope>NUCLEOTIDE SEQUENCE [LARGE SCALE GENOMIC DNA]</scope>
    <source>
        <strain evidence="8 9">T5K1</strain>
    </source>
</reference>
<keyword evidence="5 6" id="KW-0472">Membrane</keyword>
<evidence type="ECO:0000256" key="4">
    <source>
        <dbReference type="ARBA" id="ARBA00022989"/>
    </source>
</evidence>
<evidence type="ECO:0000313" key="9">
    <source>
        <dbReference type="Proteomes" id="UP000247609"/>
    </source>
</evidence>
<dbReference type="InterPro" id="IPR022324">
    <property type="entry name" value="Bacilysin_exporter_BacE_put"/>
</dbReference>
<evidence type="ECO:0000256" key="6">
    <source>
        <dbReference type="SAM" id="Phobius"/>
    </source>
</evidence>
<evidence type="ECO:0000256" key="3">
    <source>
        <dbReference type="ARBA" id="ARBA00022692"/>
    </source>
</evidence>
<comment type="caution">
    <text evidence="8">The sequence shown here is derived from an EMBL/GenBank/DDBJ whole genome shotgun (WGS) entry which is preliminary data.</text>
</comment>
<feature type="transmembrane region" description="Helical" evidence="6">
    <location>
        <begin position="231"/>
        <end position="249"/>
    </location>
</feature>
<feature type="transmembrane region" description="Helical" evidence="6">
    <location>
        <begin position="53"/>
        <end position="74"/>
    </location>
</feature>
<feature type="transmembrane region" description="Helical" evidence="6">
    <location>
        <begin position="152"/>
        <end position="173"/>
    </location>
</feature>
<feature type="transmembrane region" description="Helical" evidence="6">
    <location>
        <begin position="21"/>
        <end position="47"/>
    </location>
</feature>
<evidence type="ECO:0000256" key="2">
    <source>
        <dbReference type="ARBA" id="ARBA00022475"/>
    </source>
</evidence>
<keyword evidence="3 6" id="KW-0812">Transmembrane</keyword>
<dbReference type="AlphaFoldDB" id="A0A318QB10"/>
<dbReference type="RefSeq" id="WP_110531282.1">
    <property type="nucleotide sequence ID" value="NZ_NOXG01000016.1"/>
</dbReference>
<evidence type="ECO:0000313" key="8">
    <source>
        <dbReference type="EMBL" id="PYD75014.1"/>
    </source>
</evidence>
<feature type="domain" description="Major facilitator superfamily (MFS) profile" evidence="7">
    <location>
        <begin position="20"/>
        <end position="416"/>
    </location>
</feature>